<sequence>MYFGIRNIRYTMDLNGKCAAYDVLADINYFPANGKVITTEEWKPRYLGVSDDFTRKMTIRDIRGMEDQFGLDRNGFKFVKLPSKDRSTEDDETIKTQWYPEVAEVIKELTGASTVHIFNHCIRQCNEPVSKGKLDPLGRWLAAASGHPHVDYAARPEDIRGTLEELRFPAEIARRLEASPRFAFVNAWRPIKTVRRDPLAVADASTVPGLDYQIRARQFRPSGVRSANYVMSHGATEDRHAWYYMHEMQPDELVVFKNYDTKRDMPGWRCPHTAFEIPGTEDLPVRESIEIRAVCFWD</sequence>
<proteinExistence type="inferred from homology"/>
<evidence type="ECO:0008006" key="4">
    <source>
        <dbReference type="Google" id="ProtNLM"/>
    </source>
</evidence>
<accession>A0ABR1P263</accession>
<organism evidence="2 3">
    <name type="scientific">Diaporthe eres</name>
    <name type="common">Phomopsis oblonga</name>
    <dbReference type="NCBI Taxonomy" id="83184"/>
    <lineage>
        <taxon>Eukaryota</taxon>
        <taxon>Fungi</taxon>
        <taxon>Dikarya</taxon>
        <taxon>Ascomycota</taxon>
        <taxon>Pezizomycotina</taxon>
        <taxon>Sordariomycetes</taxon>
        <taxon>Sordariomycetidae</taxon>
        <taxon>Diaporthales</taxon>
        <taxon>Diaporthaceae</taxon>
        <taxon>Diaporthe</taxon>
        <taxon>Diaporthe eres species complex</taxon>
    </lineage>
</organism>
<dbReference type="InterPro" id="IPR044053">
    <property type="entry name" value="AsaB-like"/>
</dbReference>
<evidence type="ECO:0000313" key="3">
    <source>
        <dbReference type="Proteomes" id="UP001430848"/>
    </source>
</evidence>
<evidence type="ECO:0000313" key="2">
    <source>
        <dbReference type="EMBL" id="KAK7724614.1"/>
    </source>
</evidence>
<dbReference type="EMBL" id="JAKNSF020000056">
    <property type="protein sequence ID" value="KAK7724614.1"/>
    <property type="molecule type" value="Genomic_DNA"/>
</dbReference>
<dbReference type="PANTHER" id="PTHR34598:SF3">
    <property type="entry name" value="OXIDOREDUCTASE AN1597"/>
    <property type="match status" value="1"/>
</dbReference>
<name>A0ABR1P263_DIAER</name>
<protein>
    <recommendedName>
        <fullName evidence="4">Methyltransferase</fullName>
    </recommendedName>
</protein>
<dbReference type="NCBIfam" id="NF041278">
    <property type="entry name" value="CmcJ_NvfI_EfuI"/>
    <property type="match status" value="1"/>
</dbReference>
<reference evidence="2 3" key="1">
    <citation type="submission" date="2024-02" db="EMBL/GenBank/DDBJ databases">
        <title>De novo assembly and annotation of 12 fungi associated with fruit tree decline syndrome in Ontario, Canada.</title>
        <authorList>
            <person name="Sulman M."/>
            <person name="Ellouze W."/>
            <person name="Ilyukhin E."/>
        </authorList>
    </citation>
    <scope>NUCLEOTIDE SEQUENCE [LARGE SCALE GENOMIC DNA]</scope>
    <source>
        <strain evidence="2 3">M169</strain>
    </source>
</reference>
<gene>
    <name evidence="2" type="ORF">SLS63_008594</name>
</gene>
<comment type="similarity">
    <text evidence="1">Belongs to the asaB hydroxylase/desaturase family.</text>
</comment>
<evidence type="ECO:0000256" key="1">
    <source>
        <dbReference type="ARBA" id="ARBA00023604"/>
    </source>
</evidence>
<dbReference type="Proteomes" id="UP001430848">
    <property type="component" value="Unassembled WGS sequence"/>
</dbReference>
<dbReference type="PANTHER" id="PTHR34598">
    <property type="entry name" value="BLL6449 PROTEIN"/>
    <property type="match status" value="1"/>
</dbReference>
<keyword evidence="3" id="KW-1185">Reference proteome</keyword>
<comment type="caution">
    <text evidence="2">The sequence shown here is derived from an EMBL/GenBank/DDBJ whole genome shotgun (WGS) entry which is preliminary data.</text>
</comment>